<reference evidence="5 6" key="1">
    <citation type="submission" date="2022-11" db="EMBL/GenBank/DDBJ databases">
        <title>Study of microbial diversity in lake waters.</title>
        <authorList>
            <person name="Zhang J."/>
        </authorList>
    </citation>
    <scope>NUCLEOTIDE SEQUENCE [LARGE SCALE GENOMIC DNA]</scope>
    <source>
        <strain evidence="5 6">DT12</strain>
    </source>
</reference>
<dbReference type="Pfam" id="PF00044">
    <property type="entry name" value="Gp_dh_N"/>
    <property type="match status" value="1"/>
</dbReference>
<evidence type="ECO:0000256" key="3">
    <source>
        <dbReference type="RuleBase" id="RU000397"/>
    </source>
</evidence>
<evidence type="ECO:0000259" key="4">
    <source>
        <dbReference type="SMART" id="SM00846"/>
    </source>
</evidence>
<feature type="domain" description="Glyceraldehyde 3-phosphate dehydrogenase NAD(P) binding" evidence="4">
    <location>
        <begin position="3"/>
        <end position="152"/>
    </location>
</feature>
<dbReference type="SUPFAM" id="SSF55347">
    <property type="entry name" value="Glyceraldehyde-3-phosphate dehydrogenase-like, C-terminal domain"/>
    <property type="match status" value="1"/>
</dbReference>
<dbReference type="InterPro" id="IPR020831">
    <property type="entry name" value="GlycerAld/Erythrose_P_DH"/>
</dbReference>
<evidence type="ECO:0000256" key="2">
    <source>
        <dbReference type="ARBA" id="ARBA00023002"/>
    </source>
</evidence>
<keyword evidence="6" id="KW-1185">Reference proteome</keyword>
<dbReference type="Gene3D" id="3.30.360.10">
    <property type="entry name" value="Dihydrodipicolinate Reductase, domain 2"/>
    <property type="match status" value="1"/>
</dbReference>
<dbReference type="PRINTS" id="PR00078">
    <property type="entry name" value="G3PDHDRGNASE"/>
</dbReference>
<keyword evidence="2" id="KW-0560">Oxidoreductase</keyword>
<dbReference type="RefSeq" id="WP_267152721.1">
    <property type="nucleotide sequence ID" value="NZ_JAPMLT010000011.1"/>
</dbReference>
<dbReference type="InterPro" id="IPR036291">
    <property type="entry name" value="NAD(P)-bd_dom_sf"/>
</dbReference>
<dbReference type="InterPro" id="IPR020829">
    <property type="entry name" value="GlycerAld_3-P_DH_cat"/>
</dbReference>
<comment type="caution">
    <text evidence="5">The sequence shown here is derived from an EMBL/GenBank/DDBJ whole genome shotgun (WGS) entry which is preliminary data.</text>
</comment>
<comment type="similarity">
    <text evidence="1 3">Belongs to the glyceraldehyde-3-phosphate dehydrogenase family.</text>
</comment>
<dbReference type="SUPFAM" id="SSF51735">
    <property type="entry name" value="NAD(P)-binding Rossmann-fold domains"/>
    <property type="match status" value="1"/>
</dbReference>
<sequence>MTIKLAINGFGRIGRMVYRAAVLDPQFEVVAVNATHDVKALAHLLKYDSIQGKFDADIQTTEDSIIVNGRETKIVGDRNPLNLPWAELGVDIVIEATGKFRSKETAGQHITAGAKKVIITAPGKDEDITIVLGVNEHMYDAQKHDVISNASCTSNCLAPVAKVLHENFEILSGLMTTVHAYTNDQNNLDNPHKDLRRARACGQSIIPTSTGAAKAISLVLPELKGKLNGMSMRVPTPNVSVVDLVVNLGKDVTVDEVNRVLREAAEGPLKGILRYTEEPLVSVDFVHDEHSSIVDGLSTMVVADRTVKVLAWYDNEWGYSMRCVDLAAMVGKQLKSKVTV</sequence>
<dbReference type="InterPro" id="IPR020828">
    <property type="entry name" value="GlycerAld_3-P_DH_NAD(P)-bd"/>
</dbReference>
<protein>
    <submittedName>
        <fullName evidence="5">Glyceraldehyde-3-phosphate dehydrogenase</fullName>
    </submittedName>
</protein>
<dbReference type="SMART" id="SM00846">
    <property type="entry name" value="Gp_dh_N"/>
    <property type="match status" value="1"/>
</dbReference>
<organism evidence="5 6">
    <name type="scientific">Tumebacillus lacus</name>
    <dbReference type="NCBI Taxonomy" id="2995335"/>
    <lineage>
        <taxon>Bacteria</taxon>
        <taxon>Bacillati</taxon>
        <taxon>Bacillota</taxon>
        <taxon>Bacilli</taxon>
        <taxon>Bacillales</taxon>
        <taxon>Alicyclobacillaceae</taxon>
        <taxon>Tumebacillus</taxon>
    </lineage>
</organism>
<dbReference type="Pfam" id="PF02800">
    <property type="entry name" value="Gp_dh_C"/>
    <property type="match status" value="1"/>
</dbReference>
<evidence type="ECO:0000313" key="6">
    <source>
        <dbReference type="Proteomes" id="UP001208017"/>
    </source>
</evidence>
<dbReference type="NCBIfam" id="TIGR01534">
    <property type="entry name" value="GAPDH-I"/>
    <property type="match status" value="1"/>
</dbReference>
<dbReference type="Proteomes" id="UP001208017">
    <property type="component" value="Unassembled WGS sequence"/>
</dbReference>
<dbReference type="CDD" id="cd05214">
    <property type="entry name" value="GAPDH_I_N"/>
    <property type="match status" value="1"/>
</dbReference>
<dbReference type="PIRSF" id="PIRSF000149">
    <property type="entry name" value="GAP_DH"/>
    <property type="match status" value="1"/>
</dbReference>
<dbReference type="NCBIfam" id="NF005830">
    <property type="entry name" value="PRK07729.1"/>
    <property type="match status" value="1"/>
</dbReference>
<dbReference type="InterPro" id="IPR006424">
    <property type="entry name" value="Glyceraldehyde-3-P_DH_1"/>
</dbReference>
<dbReference type="CDD" id="cd18126">
    <property type="entry name" value="GAPDH_I_C"/>
    <property type="match status" value="1"/>
</dbReference>
<dbReference type="Gene3D" id="3.40.50.720">
    <property type="entry name" value="NAD(P)-binding Rossmann-like Domain"/>
    <property type="match status" value="1"/>
</dbReference>
<dbReference type="PANTHER" id="PTHR43148">
    <property type="entry name" value="GLYCERALDEHYDE-3-PHOSPHATE DEHYDROGENASE 2"/>
    <property type="match status" value="1"/>
</dbReference>
<gene>
    <name evidence="5" type="ORF">OS242_16100</name>
</gene>
<name>A0ABT3X3J9_9BACL</name>
<evidence type="ECO:0000256" key="1">
    <source>
        <dbReference type="ARBA" id="ARBA00007406"/>
    </source>
</evidence>
<proteinExistence type="inferred from homology"/>
<evidence type="ECO:0000313" key="5">
    <source>
        <dbReference type="EMBL" id="MCX7571471.1"/>
    </source>
</evidence>
<dbReference type="EMBL" id="JAPMLT010000011">
    <property type="protein sequence ID" value="MCX7571471.1"/>
    <property type="molecule type" value="Genomic_DNA"/>
</dbReference>
<accession>A0ABT3X3J9</accession>